<dbReference type="OrthoDB" id="8894129at2"/>
<dbReference type="PANTHER" id="PTHR43129:SF1">
    <property type="entry name" value="FOSMIDOMYCIN RESISTANCE PROTEIN"/>
    <property type="match status" value="1"/>
</dbReference>
<feature type="transmembrane region" description="Helical" evidence="4">
    <location>
        <begin position="286"/>
        <end position="309"/>
    </location>
</feature>
<evidence type="ECO:0000256" key="3">
    <source>
        <dbReference type="ARBA" id="ARBA00023136"/>
    </source>
</evidence>
<gene>
    <name evidence="6" type="ORF">D3273_24225</name>
</gene>
<reference evidence="6 7" key="1">
    <citation type="submission" date="2018-12" db="EMBL/GenBank/DDBJ databases">
        <authorList>
            <person name="Grouzdev D.S."/>
            <person name="Krutkina M.S."/>
        </authorList>
    </citation>
    <scope>NUCLEOTIDE SEQUENCE [LARGE SCALE GENOMIC DNA]</scope>
    <source>
        <strain evidence="6 7">RmlP026</strain>
    </source>
</reference>
<sequence length="411" mass="41061">MTLASNLSVPIGSTAARDRRRTLAVTGVNHALHDGYTDLIYVLLPAWQGQFGLDYASLALLRTLYTGALAALQVPSSKLAGLFGARAVLIAGTALSAGGYAIAGLSGGLAGLCVALLLAGAGGSTQHPLASAVIARAYGTGARGPLGTYNFTGDLGKAALPPLVGLMLTVWTWHSALWAVAGLGGAVAAGVALFLPYEASTATARADGAKPAERDGRGPERGRLGFGLLVAIGVLDTTARPAFLLYLPFILQAKGAALATVGVAFALVGLGGALGKAVCGRLGSRLGVTPTVILTEAGTAGAILAALALPLAPALALMPVLGLMLNGTSSVLYGTVPELAPGGRVEHAFALFYTFTLGFSALAIPLLYGRLGDAVGPDWAATAAAATALAVVPLVLALSPCLPGAARRSVR</sequence>
<dbReference type="EMBL" id="QYBB01000054">
    <property type="protein sequence ID" value="RYC29404.1"/>
    <property type="molecule type" value="Genomic_DNA"/>
</dbReference>
<feature type="transmembrane region" description="Helical" evidence="4">
    <location>
        <begin position="315"/>
        <end position="336"/>
    </location>
</feature>
<feature type="transmembrane region" description="Helical" evidence="4">
    <location>
        <begin position="224"/>
        <end position="249"/>
    </location>
</feature>
<feature type="transmembrane region" description="Helical" evidence="4">
    <location>
        <begin position="348"/>
        <end position="368"/>
    </location>
</feature>
<comment type="caution">
    <text evidence="6">The sequence shown here is derived from an EMBL/GenBank/DDBJ whole genome shotgun (WGS) entry which is preliminary data.</text>
</comment>
<keyword evidence="1 4" id="KW-0812">Transmembrane</keyword>
<dbReference type="AlphaFoldDB" id="A0A4V1RTZ8"/>
<dbReference type="InterPro" id="IPR036259">
    <property type="entry name" value="MFS_trans_sf"/>
</dbReference>
<keyword evidence="7" id="KW-1185">Reference proteome</keyword>
<dbReference type="SUPFAM" id="SSF103473">
    <property type="entry name" value="MFS general substrate transporter"/>
    <property type="match status" value="1"/>
</dbReference>
<keyword evidence="2 4" id="KW-1133">Transmembrane helix</keyword>
<evidence type="ECO:0000256" key="2">
    <source>
        <dbReference type="ARBA" id="ARBA00022989"/>
    </source>
</evidence>
<reference evidence="6 7" key="2">
    <citation type="submission" date="2019-02" db="EMBL/GenBank/DDBJ databases">
        <title>'Lichenibacterium ramalinii' gen. nov. sp. nov., 'Lichenibacterium minor' gen. nov. sp. nov.</title>
        <authorList>
            <person name="Pankratov T."/>
        </authorList>
    </citation>
    <scope>NUCLEOTIDE SEQUENCE [LARGE SCALE GENOMIC DNA]</scope>
    <source>
        <strain evidence="6 7">RmlP026</strain>
    </source>
</reference>
<evidence type="ECO:0000313" key="7">
    <source>
        <dbReference type="Proteomes" id="UP000290759"/>
    </source>
</evidence>
<proteinExistence type="predicted"/>
<protein>
    <submittedName>
        <fullName evidence="6">MFS transporter</fullName>
    </submittedName>
</protein>
<name>A0A4V1RTZ8_9HYPH</name>
<dbReference type="InterPro" id="IPR020846">
    <property type="entry name" value="MFS_dom"/>
</dbReference>
<dbReference type="PROSITE" id="PS50850">
    <property type="entry name" value="MFS"/>
    <property type="match status" value="1"/>
</dbReference>
<accession>A0A4V1RTZ8</accession>
<evidence type="ECO:0000259" key="5">
    <source>
        <dbReference type="PROSITE" id="PS50850"/>
    </source>
</evidence>
<feature type="transmembrane region" description="Helical" evidence="4">
    <location>
        <begin position="255"/>
        <end position="274"/>
    </location>
</feature>
<feature type="transmembrane region" description="Helical" evidence="4">
    <location>
        <begin position="87"/>
        <end position="119"/>
    </location>
</feature>
<dbReference type="InterPro" id="IPR011701">
    <property type="entry name" value="MFS"/>
</dbReference>
<feature type="transmembrane region" description="Helical" evidence="4">
    <location>
        <begin position="380"/>
        <end position="402"/>
    </location>
</feature>
<dbReference type="RefSeq" id="WP_129229541.1">
    <property type="nucleotide sequence ID" value="NZ_QYBB01000054.1"/>
</dbReference>
<dbReference type="Proteomes" id="UP000290759">
    <property type="component" value="Unassembled WGS sequence"/>
</dbReference>
<dbReference type="PANTHER" id="PTHR43129">
    <property type="entry name" value="FOSMIDOMYCIN RESISTANCE PROTEIN"/>
    <property type="match status" value="1"/>
</dbReference>
<dbReference type="GO" id="GO:0005886">
    <property type="term" value="C:plasma membrane"/>
    <property type="evidence" value="ECO:0007669"/>
    <property type="project" value="TreeGrafter"/>
</dbReference>
<dbReference type="Pfam" id="PF07690">
    <property type="entry name" value="MFS_1"/>
    <property type="match status" value="1"/>
</dbReference>
<feature type="transmembrane region" description="Helical" evidence="4">
    <location>
        <begin position="176"/>
        <end position="195"/>
    </location>
</feature>
<dbReference type="GO" id="GO:0022857">
    <property type="term" value="F:transmembrane transporter activity"/>
    <property type="evidence" value="ECO:0007669"/>
    <property type="project" value="InterPro"/>
</dbReference>
<organism evidence="6 7">
    <name type="scientific">Lichenibacterium minor</name>
    <dbReference type="NCBI Taxonomy" id="2316528"/>
    <lineage>
        <taxon>Bacteria</taxon>
        <taxon>Pseudomonadati</taxon>
        <taxon>Pseudomonadota</taxon>
        <taxon>Alphaproteobacteria</taxon>
        <taxon>Hyphomicrobiales</taxon>
        <taxon>Lichenihabitantaceae</taxon>
        <taxon>Lichenibacterium</taxon>
    </lineage>
</organism>
<evidence type="ECO:0000256" key="4">
    <source>
        <dbReference type="SAM" id="Phobius"/>
    </source>
</evidence>
<evidence type="ECO:0000256" key="1">
    <source>
        <dbReference type="ARBA" id="ARBA00022692"/>
    </source>
</evidence>
<dbReference type="Gene3D" id="1.20.1250.20">
    <property type="entry name" value="MFS general substrate transporter like domains"/>
    <property type="match status" value="1"/>
</dbReference>
<keyword evidence="3 4" id="KW-0472">Membrane</keyword>
<evidence type="ECO:0000313" key="6">
    <source>
        <dbReference type="EMBL" id="RYC29404.1"/>
    </source>
</evidence>
<feature type="domain" description="Major facilitator superfamily (MFS) profile" evidence="5">
    <location>
        <begin position="22"/>
        <end position="403"/>
    </location>
</feature>